<proteinExistence type="predicted"/>
<gene>
    <name evidence="2" type="ORF">DU500_17695</name>
</gene>
<keyword evidence="2" id="KW-0614">Plasmid</keyword>
<dbReference type="Pfam" id="PF19102">
    <property type="entry name" value="DUF5789"/>
    <property type="match status" value="1"/>
</dbReference>
<geneLocation type="plasmid" evidence="2 3">
    <name>pCBA1113-02</name>
</geneLocation>
<evidence type="ECO:0008006" key="4">
    <source>
        <dbReference type="Google" id="ProtNLM"/>
    </source>
</evidence>
<dbReference type="OrthoDB" id="166188at2157"/>
<evidence type="ECO:0000256" key="1">
    <source>
        <dbReference type="SAM" id="MobiDB-lite"/>
    </source>
</evidence>
<dbReference type="GeneID" id="37285258"/>
<accession>A0A345E7Y9</accession>
<organism evidence="2 3">
    <name type="scientific">Haloplanus rubicundus</name>
    <dbReference type="NCBI Taxonomy" id="1547898"/>
    <lineage>
        <taxon>Archaea</taxon>
        <taxon>Methanobacteriati</taxon>
        <taxon>Methanobacteriota</taxon>
        <taxon>Stenosarchaea group</taxon>
        <taxon>Halobacteria</taxon>
        <taxon>Halobacteriales</taxon>
        <taxon>Haloferacaceae</taxon>
        <taxon>Haloplanus</taxon>
    </lineage>
</organism>
<protein>
    <recommendedName>
        <fullName evidence="4">DUF2795 domain-containing protein</fullName>
    </recommendedName>
</protein>
<keyword evidence="3" id="KW-1185">Reference proteome</keyword>
<sequence>MADDKQGRDEQADDEKRRQRERMQGEARTRADEEEPMRVDAGEGLGDLDEALKSHDYPATTTELVEAYGEYELETQGGKKSLEDVLASTDDEIYDSAEDVHRRILELIGR</sequence>
<name>A0A345E7Y9_9EURY</name>
<evidence type="ECO:0000313" key="2">
    <source>
        <dbReference type="EMBL" id="AXG08311.1"/>
    </source>
</evidence>
<dbReference type="KEGG" id="haj:DU500_17695"/>
<dbReference type="EMBL" id="CP031152">
    <property type="protein sequence ID" value="AXG08311.1"/>
    <property type="molecule type" value="Genomic_DNA"/>
</dbReference>
<dbReference type="InterPro" id="IPR043899">
    <property type="entry name" value="DUF5789"/>
</dbReference>
<feature type="region of interest" description="Disordered" evidence="1">
    <location>
        <begin position="1"/>
        <end position="41"/>
    </location>
</feature>
<evidence type="ECO:0000313" key="3">
    <source>
        <dbReference type="Proteomes" id="UP000253273"/>
    </source>
</evidence>
<dbReference type="RefSeq" id="WP_114587430.1">
    <property type="nucleotide sequence ID" value="NZ_CP031152.1"/>
</dbReference>
<dbReference type="Proteomes" id="UP000253273">
    <property type="component" value="Plasmid pCBA1113-02"/>
</dbReference>
<reference evidence="2 3" key="1">
    <citation type="submission" date="2018-07" db="EMBL/GenBank/DDBJ databases">
        <title>Genome sequences of Haloplanus sp. CBA1113.</title>
        <authorList>
            <person name="Kim Y.B."/>
            <person name="Roh S.W."/>
        </authorList>
    </citation>
    <scope>NUCLEOTIDE SEQUENCE [LARGE SCALE GENOMIC DNA]</scope>
    <source>
        <strain evidence="2 3">CBA1113</strain>
        <plasmid evidence="2 3">pCBA1113-02</plasmid>
    </source>
</reference>
<dbReference type="AlphaFoldDB" id="A0A345E7Y9"/>